<comment type="function">
    <text evidence="1">Could be a 3Fe-4S cluster-containing protein.</text>
</comment>
<name>F4A0P3_MAHA5</name>
<dbReference type="PANTHER" id="PTHR43082">
    <property type="entry name" value="FERREDOXIN-LIKE"/>
    <property type="match status" value="1"/>
</dbReference>
<accession>F4A0P3</accession>
<evidence type="ECO:0000256" key="2">
    <source>
        <dbReference type="ARBA" id="ARBA00009192"/>
    </source>
</evidence>
<dbReference type="Proteomes" id="UP000008457">
    <property type="component" value="Chromosome"/>
</dbReference>
<sequence length="95" mass="11051">MGNFIKSEENPLKYTVIKPYKESHISIRDQGICASRCENKPCTYYCPSRVYCWSDNAIQVDYMRCIECKACPFGCPYGNIEWHYPKAGYGVIYKI</sequence>
<gene>
    <name evidence="11" type="ordered locus">Mahau_1758</name>
</gene>
<dbReference type="GO" id="GO:0005506">
    <property type="term" value="F:iron ion binding"/>
    <property type="evidence" value="ECO:0007669"/>
    <property type="project" value="InterPro"/>
</dbReference>
<protein>
    <recommendedName>
        <fullName evidence="3">Ferredoxin-like protein</fullName>
    </recommendedName>
</protein>
<evidence type="ECO:0000256" key="7">
    <source>
        <dbReference type="ARBA" id="ARBA00023004"/>
    </source>
</evidence>
<comment type="similarity">
    <text evidence="2">To ferredoxins from P.putida and C.tartarivorum, ferredoxin I from A.vinelandii, ferredoxin II from D.desulfuricans.</text>
</comment>
<dbReference type="OrthoDB" id="9800260at2"/>
<evidence type="ECO:0000256" key="1">
    <source>
        <dbReference type="ARBA" id="ARBA00003208"/>
    </source>
</evidence>
<dbReference type="SUPFAM" id="SSF54862">
    <property type="entry name" value="4Fe-4S ferredoxins"/>
    <property type="match status" value="1"/>
</dbReference>
<dbReference type="Pfam" id="PF05187">
    <property type="entry name" value="Fer4_ETF_QO"/>
    <property type="match status" value="1"/>
</dbReference>
<evidence type="ECO:0000256" key="5">
    <source>
        <dbReference type="ARBA" id="ARBA00022723"/>
    </source>
</evidence>
<dbReference type="InterPro" id="IPR007859">
    <property type="entry name" value="ETF-QO/FixX_C"/>
</dbReference>
<reference evidence="12" key="1">
    <citation type="submission" date="2010-11" db="EMBL/GenBank/DDBJ databases">
        <title>The complete genome of Mahella australiensis DSM 15567.</title>
        <authorList>
            <consortium name="US DOE Joint Genome Institute (JGI-PGF)"/>
            <person name="Lucas S."/>
            <person name="Copeland A."/>
            <person name="Lapidus A."/>
            <person name="Bruce D."/>
            <person name="Goodwin L."/>
            <person name="Pitluck S."/>
            <person name="Kyrpides N."/>
            <person name="Mavromatis K."/>
            <person name="Pagani I."/>
            <person name="Ivanova N."/>
            <person name="Teshima H."/>
            <person name="Brettin T."/>
            <person name="Detter J.C."/>
            <person name="Han C."/>
            <person name="Tapia R."/>
            <person name="Land M."/>
            <person name="Hauser L."/>
            <person name="Markowitz V."/>
            <person name="Cheng J.-F."/>
            <person name="Hugenholtz P."/>
            <person name="Woyke T."/>
            <person name="Wu D."/>
            <person name="Spring S."/>
            <person name="Pukall R."/>
            <person name="Steenblock K."/>
            <person name="Schneider S."/>
            <person name="Klenk H.-P."/>
            <person name="Eisen J.A."/>
        </authorList>
    </citation>
    <scope>NUCLEOTIDE SEQUENCE [LARGE SCALE GENOMIC DNA]</scope>
    <source>
        <strain evidence="12">DSM 15567 / CIP 107919 / 50-1 BON</strain>
    </source>
</reference>
<reference evidence="11 12" key="2">
    <citation type="journal article" date="2011" name="Stand. Genomic Sci.">
        <title>Complete genome sequence of Mahella australiensis type strain (50-1 BON).</title>
        <authorList>
            <person name="Sikorski J."/>
            <person name="Teshima H."/>
            <person name="Nolan M."/>
            <person name="Lucas S."/>
            <person name="Hammon N."/>
            <person name="Deshpande S."/>
            <person name="Cheng J.F."/>
            <person name="Pitluck S."/>
            <person name="Liolios K."/>
            <person name="Pagani I."/>
            <person name="Ivanova N."/>
            <person name="Huntemann M."/>
            <person name="Mavromatis K."/>
            <person name="Ovchinikova G."/>
            <person name="Pati A."/>
            <person name="Tapia R."/>
            <person name="Han C."/>
            <person name="Goodwin L."/>
            <person name="Chen A."/>
            <person name="Palaniappan K."/>
            <person name="Land M."/>
            <person name="Hauser L."/>
            <person name="Ngatchou-Djao O.D."/>
            <person name="Rohde M."/>
            <person name="Pukall R."/>
            <person name="Spring S."/>
            <person name="Abt B."/>
            <person name="Goker M."/>
            <person name="Detter J.C."/>
            <person name="Woyke T."/>
            <person name="Bristow J."/>
            <person name="Markowitz V."/>
            <person name="Hugenholtz P."/>
            <person name="Eisen J.A."/>
            <person name="Kyrpides N.C."/>
            <person name="Klenk H.P."/>
            <person name="Lapidus A."/>
        </authorList>
    </citation>
    <scope>NUCLEOTIDE SEQUENCE [LARGE SCALE GENOMIC DNA]</scope>
    <source>
        <strain evidence="12">DSM 15567 / CIP 107919 / 50-1 BON</strain>
    </source>
</reference>
<dbReference type="EMBL" id="CP002360">
    <property type="protein sequence ID" value="AEE96939.1"/>
    <property type="molecule type" value="Genomic_DNA"/>
</dbReference>
<dbReference type="KEGG" id="mas:Mahau_1758"/>
<evidence type="ECO:0000313" key="11">
    <source>
        <dbReference type="EMBL" id="AEE96939.1"/>
    </source>
</evidence>
<evidence type="ECO:0000256" key="9">
    <source>
        <dbReference type="ARBA" id="ARBA00023231"/>
    </source>
</evidence>
<dbReference type="RefSeq" id="WP_013781367.1">
    <property type="nucleotide sequence ID" value="NC_015520.1"/>
</dbReference>
<evidence type="ECO:0000256" key="3">
    <source>
        <dbReference type="ARBA" id="ARBA00020378"/>
    </source>
</evidence>
<dbReference type="STRING" id="697281.Mahau_1758"/>
<keyword evidence="7" id="KW-0408">Iron</keyword>
<keyword evidence="4" id="KW-0813">Transport</keyword>
<organism evidence="11 12">
    <name type="scientific">Mahella australiensis (strain DSM 15567 / CIP 107919 / 50-1 BON)</name>
    <dbReference type="NCBI Taxonomy" id="697281"/>
    <lineage>
        <taxon>Bacteria</taxon>
        <taxon>Bacillati</taxon>
        <taxon>Bacillota</taxon>
        <taxon>Clostridia</taxon>
        <taxon>Thermoanaerobacterales</taxon>
        <taxon>Thermoanaerobacterales Family IV. Incertae Sedis</taxon>
        <taxon>Mahella</taxon>
    </lineage>
</organism>
<evidence type="ECO:0000259" key="10">
    <source>
        <dbReference type="PROSITE" id="PS51379"/>
    </source>
</evidence>
<dbReference type="AlphaFoldDB" id="F4A0P3"/>
<keyword evidence="9" id="KW-0535">Nitrogen fixation</keyword>
<dbReference type="HOGENOM" id="CLU_163428_0_0_9"/>
<keyword evidence="8" id="KW-0411">Iron-sulfur</keyword>
<dbReference type="PROSITE" id="PS51379">
    <property type="entry name" value="4FE4S_FER_2"/>
    <property type="match status" value="1"/>
</dbReference>
<dbReference type="Gene3D" id="3.30.70.20">
    <property type="match status" value="1"/>
</dbReference>
<evidence type="ECO:0000256" key="6">
    <source>
        <dbReference type="ARBA" id="ARBA00022982"/>
    </source>
</evidence>
<evidence type="ECO:0000256" key="4">
    <source>
        <dbReference type="ARBA" id="ARBA00022448"/>
    </source>
</evidence>
<dbReference type="GO" id="GO:0051536">
    <property type="term" value="F:iron-sulfur cluster binding"/>
    <property type="evidence" value="ECO:0007669"/>
    <property type="project" value="UniProtKB-KW"/>
</dbReference>
<dbReference type="PANTHER" id="PTHR43082:SF3">
    <property type="entry name" value="FERREDOXIN-LIKE PROTEIN YDIT"/>
    <property type="match status" value="1"/>
</dbReference>
<dbReference type="eggNOG" id="COG2440">
    <property type="taxonomic scope" value="Bacteria"/>
</dbReference>
<keyword evidence="12" id="KW-1185">Reference proteome</keyword>
<keyword evidence="5" id="KW-0479">Metal-binding</keyword>
<feature type="domain" description="4Fe-4S ferredoxin-type" evidence="10">
    <location>
        <begin position="56"/>
        <end position="85"/>
    </location>
</feature>
<evidence type="ECO:0000256" key="8">
    <source>
        <dbReference type="ARBA" id="ARBA00023014"/>
    </source>
</evidence>
<keyword evidence="6" id="KW-0249">Electron transport</keyword>
<proteinExistence type="predicted"/>
<evidence type="ECO:0000313" key="12">
    <source>
        <dbReference type="Proteomes" id="UP000008457"/>
    </source>
</evidence>
<dbReference type="InterPro" id="IPR012206">
    <property type="entry name" value="Fd_FixX"/>
</dbReference>
<dbReference type="InterPro" id="IPR017896">
    <property type="entry name" value="4Fe4S_Fe-S-bd"/>
</dbReference>